<sequence length="232" mass="25282">MSESISTGCAPLDDLLDGGFERGTVTQVYGPPAAGKTNLALSAAVEVAAAGGTAVYIDSEGLSIDRFRQLVEARTDDETEFEEIASRLVITEIYDFEEQEEAVRDAAEFAERADVIVLDSATGFYRLERTGEGDDGESLRRVARQVTHLLSLARKHDIAVVITNQVYSDPDSDRTRALGGHTLEHWTGAVLRLDRFRGGNRRATLEKHRAKPAGESTTFKITNGGMTGTDEF</sequence>
<name>A0A1H8NEY3_9EURY</name>
<evidence type="ECO:0000256" key="8">
    <source>
        <dbReference type="ARBA" id="ARBA00024641"/>
    </source>
</evidence>
<evidence type="ECO:0000256" key="3">
    <source>
        <dbReference type="ARBA" id="ARBA00022741"/>
    </source>
</evidence>
<evidence type="ECO:0000256" key="5">
    <source>
        <dbReference type="ARBA" id="ARBA00022840"/>
    </source>
</evidence>
<dbReference type="SMART" id="SM00382">
    <property type="entry name" value="AAA"/>
    <property type="match status" value="1"/>
</dbReference>
<evidence type="ECO:0000313" key="13">
    <source>
        <dbReference type="Proteomes" id="UP000199126"/>
    </source>
</evidence>
<dbReference type="RefSeq" id="WP_089820860.1">
    <property type="nucleotide sequence ID" value="NZ_FODV01000001.1"/>
</dbReference>
<evidence type="ECO:0000256" key="1">
    <source>
        <dbReference type="ARBA" id="ARBA00006876"/>
    </source>
</evidence>
<dbReference type="InterPro" id="IPR013632">
    <property type="entry name" value="Rad51_C"/>
</dbReference>
<dbReference type="SUPFAM" id="SSF52540">
    <property type="entry name" value="P-loop containing nucleoside triphosphate hydrolases"/>
    <property type="match status" value="1"/>
</dbReference>
<evidence type="ECO:0000256" key="9">
    <source>
        <dbReference type="HAMAP-Rule" id="MF_00350"/>
    </source>
</evidence>
<dbReference type="GO" id="GO:0005524">
    <property type="term" value="F:ATP binding"/>
    <property type="evidence" value="ECO:0007669"/>
    <property type="project" value="UniProtKB-UniRule"/>
</dbReference>
<dbReference type="GO" id="GO:0003684">
    <property type="term" value="F:damaged DNA binding"/>
    <property type="evidence" value="ECO:0007669"/>
    <property type="project" value="UniProtKB-UniRule"/>
</dbReference>
<keyword evidence="5 9" id="KW-0067">ATP-binding</keyword>
<dbReference type="PANTHER" id="PTHR22942:SF47">
    <property type="entry name" value="DNA REPAIR AND RECOMBINATION PROTEIN RADB"/>
    <property type="match status" value="1"/>
</dbReference>
<keyword evidence="7 9" id="KW-0233">DNA recombination</keyword>
<dbReference type="InterPro" id="IPR027417">
    <property type="entry name" value="P-loop_NTPase"/>
</dbReference>
<dbReference type="InterPro" id="IPR003593">
    <property type="entry name" value="AAA+_ATPase"/>
</dbReference>
<comment type="similarity">
    <text evidence="1 9">Belongs to the eukaryotic RecA-like protein family. RadB subfamily.</text>
</comment>
<dbReference type="AlphaFoldDB" id="A0A1H8NEY3"/>
<dbReference type="NCBIfam" id="TIGR02237">
    <property type="entry name" value="recomb_radB"/>
    <property type="match status" value="1"/>
</dbReference>
<protein>
    <recommendedName>
        <fullName evidence="2 9">DNA repair and recombination protein RadB</fullName>
    </recommendedName>
</protein>
<evidence type="ECO:0000256" key="4">
    <source>
        <dbReference type="ARBA" id="ARBA00022763"/>
    </source>
</evidence>
<evidence type="ECO:0000256" key="2">
    <source>
        <dbReference type="ARBA" id="ARBA00018143"/>
    </source>
</evidence>
<dbReference type="Pfam" id="PF08423">
    <property type="entry name" value="Rad51"/>
    <property type="match status" value="1"/>
</dbReference>
<reference evidence="13" key="1">
    <citation type="submission" date="2016-10" db="EMBL/GenBank/DDBJ databases">
        <authorList>
            <person name="Varghese N."/>
            <person name="Submissions S."/>
        </authorList>
    </citation>
    <scope>NUCLEOTIDE SEQUENCE [LARGE SCALE GENOMIC DNA]</scope>
    <source>
        <strain evidence="13">CGMCC 1.10121</strain>
    </source>
</reference>
<dbReference type="GO" id="GO:0006281">
    <property type="term" value="P:DNA repair"/>
    <property type="evidence" value="ECO:0007669"/>
    <property type="project" value="UniProtKB-UniRule"/>
</dbReference>
<dbReference type="InterPro" id="IPR020588">
    <property type="entry name" value="RecA_ATP-bd"/>
</dbReference>
<keyword evidence="6 9" id="KW-0238">DNA-binding</keyword>
<dbReference type="InterPro" id="IPR011939">
    <property type="entry name" value="DNA_repair_and_recomb_RadB"/>
</dbReference>
<keyword evidence="4 9" id="KW-0227">DNA damage</keyword>
<dbReference type="PANTHER" id="PTHR22942">
    <property type="entry name" value="RECA/RAD51/RADA DNA STRAND-PAIRING FAMILY MEMBER"/>
    <property type="match status" value="1"/>
</dbReference>
<evidence type="ECO:0000259" key="11">
    <source>
        <dbReference type="PROSITE" id="PS50162"/>
    </source>
</evidence>
<feature type="region of interest" description="Disordered" evidence="10">
    <location>
        <begin position="209"/>
        <end position="232"/>
    </location>
</feature>
<proteinExistence type="inferred from homology"/>
<dbReference type="GO" id="GO:0140664">
    <property type="term" value="F:ATP-dependent DNA damage sensor activity"/>
    <property type="evidence" value="ECO:0007669"/>
    <property type="project" value="InterPro"/>
</dbReference>
<dbReference type="NCBIfam" id="NF006861">
    <property type="entry name" value="PRK09361.1-1"/>
    <property type="match status" value="1"/>
</dbReference>
<accession>A0A1H8NEY3</accession>
<organism evidence="12 13">
    <name type="scientific">Halogranum amylolyticum</name>
    <dbReference type="NCBI Taxonomy" id="660520"/>
    <lineage>
        <taxon>Archaea</taxon>
        <taxon>Methanobacteriati</taxon>
        <taxon>Methanobacteriota</taxon>
        <taxon>Stenosarchaea group</taxon>
        <taxon>Halobacteria</taxon>
        <taxon>Halobacteriales</taxon>
        <taxon>Haloferacaceae</taxon>
    </lineage>
</organism>
<feature type="domain" description="RecA family profile 1" evidence="11">
    <location>
        <begin position="1"/>
        <end position="166"/>
    </location>
</feature>
<dbReference type="EMBL" id="FODV01000001">
    <property type="protein sequence ID" value="SEO27999.1"/>
    <property type="molecule type" value="Genomic_DNA"/>
</dbReference>
<dbReference type="OrthoDB" id="17644at2157"/>
<evidence type="ECO:0000256" key="6">
    <source>
        <dbReference type="ARBA" id="ARBA00023125"/>
    </source>
</evidence>
<evidence type="ECO:0000256" key="10">
    <source>
        <dbReference type="SAM" id="MobiDB-lite"/>
    </source>
</evidence>
<dbReference type="PRINTS" id="PR01874">
    <property type="entry name" value="DNAREPAIRADA"/>
</dbReference>
<dbReference type="HAMAP" id="MF_00350">
    <property type="entry name" value="RadB"/>
    <property type="match status" value="1"/>
</dbReference>
<dbReference type="Proteomes" id="UP000199126">
    <property type="component" value="Unassembled WGS sequence"/>
</dbReference>
<keyword evidence="13" id="KW-1185">Reference proteome</keyword>
<dbReference type="GO" id="GO:0006310">
    <property type="term" value="P:DNA recombination"/>
    <property type="evidence" value="ECO:0007669"/>
    <property type="project" value="UniProtKB-UniRule"/>
</dbReference>
<dbReference type="Gene3D" id="3.40.50.300">
    <property type="entry name" value="P-loop containing nucleotide triphosphate hydrolases"/>
    <property type="match status" value="1"/>
</dbReference>
<gene>
    <name evidence="9" type="primary">radB</name>
    <name evidence="12" type="ORF">SAMN04487948_101498</name>
</gene>
<dbReference type="PIRSF" id="PIRSF003336">
    <property type="entry name" value="RadB"/>
    <property type="match status" value="1"/>
</dbReference>
<keyword evidence="3 9" id="KW-0547">Nucleotide-binding</keyword>
<evidence type="ECO:0000313" key="12">
    <source>
        <dbReference type="EMBL" id="SEO27999.1"/>
    </source>
</evidence>
<evidence type="ECO:0000256" key="7">
    <source>
        <dbReference type="ARBA" id="ARBA00023172"/>
    </source>
</evidence>
<comment type="function">
    <text evidence="8 9">Involved in DNA repair and in homologous recombination. May regulate the cleavage reactions of the branch-structured DNA. Has a very weak ATPase activity that is not stimulated by DNA. Binds DNA but does not promote DNA strands exchange.</text>
</comment>
<dbReference type="PROSITE" id="PS50162">
    <property type="entry name" value="RECA_2"/>
    <property type="match status" value="1"/>
</dbReference>